<evidence type="ECO:0000259" key="4">
    <source>
        <dbReference type="PROSITE" id="PS51011"/>
    </source>
</evidence>
<protein>
    <submittedName>
        <fullName evidence="5">Uncharacterized protein</fullName>
    </submittedName>
</protein>
<feature type="DNA-binding region" description="HMG box" evidence="1">
    <location>
        <begin position="215"/>
        <end position="284"/>
    </location>
</feature>
<name>A0ABR0VYR5_REHGL</name>
<dbReference type="Gene3D" id="1.10.30.10">
    <property type="entry name" value="High mobility group box domain"/>
    <property type="match status" value="1"/>
</dbReference>
<evidence type="ECO:0000313" key="5">
    <source>
        <dbReference type="EMBL" id="KAK6139410.1"/>
    </source>
</evidence>
<dbReference type="SUPFAM" id="SSF47095">
    <property type="entry name" value="HMG-box"/>
    <property type="match status" value="1"/>
</dbReference>
<dbReference type="PROSITE" id="PS51011">
    <property type="entry name" value="ARID"/>
    <property type="match status" value="1"/>
</dbReference>
<dbReference type="PANTHER" id="PTHR46691">
    <property type="entry name" value="HIGH MOBILITY GROUP B PROTEIN 9"/>
    <property type="match status" value="1"/>
</dbReference>
<evidence type="ECO:0000259" key="3">
    <source>
        <dbReference type="PROSITE" id="PS50118"/>
    </source>
</evidence>
<dbReference type="SUPFAM" id="SSF46774">
    <property type="entry name" value="ARID-like"/>
    <property type="match status" value="1"/>
</dbReference>
<dbReference type="Proteomes" id="UP001318860">
    <property type="component" value="Unassembled WGS sequence"/>
</dbReference>
<keyword evidence="6" id="KW-1185">Reference proteome</keyword>
<feature type="region of interest" description="Disordered" evidence="2">
    <location>
        <begin position="145"/>
        <end position="214"/>
    </location>
</feature>
<keyword evidence="1" id="KW-0238">DNA-binding</keyword>
<gene>
    <name evidence="5" type="ORF">DH2020_026848</name>
</gene>
<feature type="compositionally biased region" description="Basic and acidic residues" evidence="2">
    <location>
        <begin position="176"/>
        <end position="189"/>
    </location>
</feature>
<dbReference type="InterPro" id="IPR036431">
    <property type="entry name" value="ARID_dom_sf"/>
</dbReference>
<dbReference type="Gene3D" id="1.10.150.60">
    <property type="entry name" value="ARID DNA-binding domain"/>
    <property type="match status" value="1"/>
</dbReference>
<organism evidence="5 6">
    <name type="scientific">Rehmannia glutinosa</name>
    <name type="common">Chinese foxglove</name>
    <dbReference type="NCBI Taxonomy" id="99300"/>
    <lineage>
        <taxon>Eukaryota</taxon>
        <taxon>Viridiplantae</taxon>
        <taxon>Streptophyta</taxon>
        <taxon>Embryophyta</taxon>
        <taxon>Tracheophyta</taxon>
        <taxon>Spermatophyta</taxon>
        <taxon>Magnoliopsida</taxon>
        <taxon>eudicotyledons</taxon>
        <taxon>Gunneridae</taxon>
        <taxon>Pentapetalae</taxon>
        <taxon>asterids</taxon>
        <taxon>lamiids</taxon>
        <taxon>Lamiales</taxon>
        <taxon>Orobanchaceae</taxon>
        <taxon>Rehmannieae</taxon>
        <taxon>Rehmannia</taxon>
    </lineage>
</organism>
<feature type="compositionally biased region" description="Polar residues" evidence="2">
    <location>
        <begin position="156"/>
        <end position="165"/>
    </location>
</feature>
<dbReference type="SMART" id="SM00398">
    <property type="entry name" value="HMG"/>
    <property type="match status" value="1"/>
</dbReference>
<dbReference type="InterPro" id="IPR009071">
    <property type="entry name" value="HMG_box_dom"/>
</dbReference>
<dbReference type="Pfam" id="PF00505">
    <property type="entry name" value="HMG_box"/>
    <property type="match status" value="1"/>
</dbReference>
<dbReference type="SMART" id="SM00501">
    <property type="entry name" value="BRIGHT"/>
    <property type="match status" value="1"/>
</dbReference>
<feature type="compositionally biased region" description="Low complexity" evidence="2">
    <location>
        <begin position="195"/>
        <end position="207"/>
    </location>
</feature>
<accession>A0ABR0VYR5</accession>
<dbReference type="PANTHER" id="PTHR46691:SF5">
    <property type="entry name" value="HMG (HIGH MOBILITY GROUP) BOX PROTEIN"/>
    <property type="match status" value="1"/>
</dbReference>
<feature type="domain" description="HMG box" evidence="3">
    <location>
        <begin position="215"/>
        <end position="284"/>
    </location>
</feature>
<evidence type="ECO:0000313" key="6">
    <source>
        <dbReference type="Proteomes" id="UP001318860"/>
    </source>
</evidence>
<feature type="domain" description="ARID" evidence="4">
    <location>
        <begin position="28"/>
        <end position="118"/>
    </location>
</feature>
<sequence length="357" mass="40403">MEKNAGNDGGFCGEKNPQSMKISDHYEKATEDHFYEKLAKLNESSGFSLVFNFRETMLDLHRLYKEVIKRGGFYEVTKTGKWDDVASASNLNSSVSMSAAQLQIVYETLLFQYELMYCRKMSEEAKSIWPDKSSLGYSCSGVNSSFSTGKRKHCDSSSPISTIHSGDQDGPAGQWKHSDDTCKVASEPKTKHKNSGTITSSSSNIKKSITEPDAPLKPRSGYSIFLRLEAHRLKMIHGESSSNLNLREMAIDAWRCLPEEDKQPYIEASKLDRERYDKEMAAYKQLQNNQNAKSQTDDVYRVSLEDDREDFVSPDESMVELAIKVMKNGRSTDPRLAMDLNSGSLDIPYEMNDDWTF</sequence>
<dbReference type="PROSITE" id="PS50118">
    <property type="entry name" value="HMG_BOX_2"/>
    <property type="match status" value="1"/>
</dbReference>
<keyword evidence="1" id="KW-0539">Nucleus</keyword>
<dbReference type="InterPro" id="IPR036910">
    <property type="entry name" value="HMG_box_dom_sf"/>
</dbReference>
<reference evidence="5 6" key="1">
    <citation type="journal article" date="2021" name="Comput. Struct. Biotechnol. J.">
        <title>De novo genome assembly of the potent medicinal plant Rehmannia glutinosa using nanopore technology.</title>
        <authorList>
            <person name="Ma L."/>
            <person name="Dong C."/>
            <person name="Song C."/>
            <person name="Wang X."/>
            <person name="Zheng X."/>
            <person name="Niu Y."/>
            <person name="Chen S."/>
            <person name="Feng W."/>
        </authorList>
    </citation>
    <scope>NUCLEOTIDE SEQUENCE [LARGE SCALE GENOMIC DNA]</scope>
    <source>
        <strain evidence="5">DH-2019</strain>
    </source>
</reference>
<evidence type="ECO:0000256" key="1">
    <source>
        <dbReference type="PROSITE-ProRule" id="PRU00267"/>
    </source>
</evidence>
<evidence type="ECO:0000256" key="2">
    <source>
        <dbReference type="SAM" id="MobiDB-lite"/>
    </source>
</evidence>
<comment type="caution">
    <text evidence="5">The sequence shown here is derived from an EMBL/GenBank/DDBJ whole genome shotgun (WGS) entry which is preliminary data.</text>
</comment>
<dbReference type="InterPro" id="IPR001606">
    <property type="entry name" value="ARID_dom"/>
</dbReference>
<dbReference type="Pfam" id="PF01388">
    <property type="entry name" value="ARID"/>
    <property type="match status" value="1"/>
</dbReference>
<dbReference type="EMBL" id="JABTTQ020000422">
    <property type="protein sequence ID" value="KAK6139410.1"/>
    <property type="molecule type" value="Genomic_DNA"/>
</dbReference>
<dbReference type="SMART" id="SM01014">
    <property type="entry name" value="ARID"/>
    <property type="match status" value="1"/>
</dbReference>
<proteinExistence type="predicted"/>